<keyword evidence="3" id="KW-0378">Hydrolase</keyword>
<proteinExistence type="inferred from homology"/>
<dbReference type="Gene3D" id="3.40.395.10">
    <property type="entry name" value="Adenoviral Proteinase, Chain A"/>
    <property type="match status" value="1"/>
</dbReference>
<protein>
    <recommendedName>
        <fullName evidence="4">Ubiquitin-like protease family profile domain-containing protein</fullName>
    </recommendedName>
</protein>
<dbReference type="GO" id="GO:0008234">
    <property type="term" value="F:cysteine-type peptidase activity"/>
    <property type="evidence" value="ECO:0007669"/>
    <property type="project" value="InterPro"/>
</dbReference>
<evidence type="ECO:0000259" key="4">
    <source>
        <dbReference type="Pfam" id="PF02902"/>
    </source>
</evidence>
<dbReference type="Pfam" id="PF02902">
    <property type="entry name" value="Peptidase_C48"/>
    <property type="match status" value="1"/>
</dbReference>
<evidence type="ECO:0000313" key="5">
    <source>
        <dbReference type="EnsemblPlants" id="MELO3C031428.2.1"/>
    </source>
</evidence>
<organism evidence="5">
    <name type="scientific">Cucumis melo</name>
    <name type="common">Muskmelon</name>
    <dbReference type="NCBI Taxonomy" id="3656"/>
    <lineage>
        <taxon>Eukaryota</taxon>
        <taxon>Viridiplantae</taxon>
        <taxon>Streptophyta</taxon>
        <taxon>Embryophyta</taxon>
        <taxon>Tracheophyta</taxon>
        <taxon>Spermatophyta</taxon>
        <taxon>Magnoliopsida</taxon>
        <taxon>eudicotyledons</taxon>
        <taxon>Gunneridae</taxon>
        <taxon>Pentapetalae</taxon>
        <taxon>rosids</taxon>
        <taxon>fabids</taxon>
        <taxon>Cucurbitales</taxon>
        <taxon>Cucurbitaceae</taxon>
        <taxon>Benincaseae</taxon>
        <taxon>Cucumis</taxon>
    </lineage>
</organism>
<dbReference type="InterPro" id="IPR038765">
    <property type="entry name" value="Papain-like_cys_pep_sf"/>
</dbReference>
<evidence type="ECO:0000256" key="1">
    <source>
        <dbReference type="ARBA" id="ARBA00005234"/>
    </source>
</evidence>
<keyword evidence="2" id="KW-0645">Protease</keyword>
<evidence type="ECO:0000256" key="2">
    <source>
        <dbReference type="ARBA" id="ARBA00022670"/>
    </source>
</evidence>
<dbReference type="Gramene" id="MELO3C031428.2.1">
    <property type="protein sequence ID" value="MELO3C031428.2.1"/>
    <property type="gene ID" value="MELO3C031428.2"/>
</dbReference>
<evidence type="ECO:0000256" key="3">
    <source>
        <dbReference type="ARBA" id="ARBA00022801"/>
    </source>
</evidence>
<dbReference type="AlphaFoldDB" id="A0A9I9EBF6"/>
<dbReference type="EnsemblPlants" id="MELO3C031428.2.1">
    <property type="protein sequence ID" value="MELO3C031428.2.1"/>
    <property type="gene ID" value="MELO3C031428.2"/>
</dbReference>
<sequence length="178" mass="20633">MASKPNKLVLAQFNPGGHWALLAINAYDETVYYLDSLQTTSILFVGIKAITIFRSQKNIQTSRKQPKWKTMKCPLQVGVVECRYYVMRDMRDIITNGSIVVTDLIDTRTSYSQVELDENNLTYQALKGARTTWFAFDTINLLHKFRIRDSCVFPEEIRDGCTKVYCTFSFEPRTNEYK</sequence>
<name>A0A9I9EBF6_CUCME</name>
<accession>A0A9I9EBF6</accession>
<feature type="domain" description="Ubiquitin-like protease family profile" evidence="4">
    <location>
        <begin position="6"/>
        <end position="87"/>
    </location>
</feature>
<dbReference type="SUPFAM" id="SSF54001">
    <property type="entry name" value="Cysteine proteinases"/>
    <property type="match status" value="1"/>
</dbReference>
<dbReference type="GO" id="GO:0006508">
    <property type="term" value="P:proteolysis"/>
    <property type="evidence" value="ECO:0007669"/>
    <property type="project" value="UniProtKB-KW"/>
</dbReference>
<dbReference type="InterPro" id="IPR003653">
    <property type="entry name" value="Peptidase_C48_C"/>
</dbReference>
<comment type="similarity">
    <text evidence="1">Belongs to the peptidase C48 family.</text>
</comment>
<reference evidence="5" key="1">
    <citation type="submission" date="2023-03" db="UniProtKB">
        <authorList>
            <consortium name="EnsemblPlants"/>
        </authorList>
    </citation>
    <scope>IDENTIFICATION</scope>
</reference>